<reference evidence="3" key="1">
    <citation type="submission" date="2017-02" db="EMBL/GenBank/DDBJ databases">
        <authorList>
            <person name="Varghese N."/>
            <person name="Submissions S."/>
        </authorList>
    </citation>
    <scope>NUCLEOTIDE SEQUENCE [LARGE SCALE GENOMIC DNA]</scope>
    <source>
        <strain evidence="3">DSM 22224</strain>
    </source>
</reference>
<feature type="transmembrane region" description="Helical" evidence="1">
    <location>
        <begin position="41"/>
        <end position="58"/>
    </location>
</feature>
<proteinExistence type="predicted"/>
<evidence type="ECO:0000313" key="3">
    <source>
        <dbReference type="Proteomes" id="UP000190367"/>
    </source>
</evidence>
<keyword evidence="1" id="KW-1133">Transmembrane helix</keyword>
<keyword evidence="1" id="KW-0812">Transmembrane</keyword>
<protein>
    <submittedName>
        <fullName evidence="2">Uncharacterized protein</fullName>
    </submittedName>
</protein>
<dbReference type="EMBL" id="FUWZ01000002">
    <property type="protein sequence ID" value="SKA05780.1"/>
    <property type="molecule type" value="Genomic_DNA"/>
</dbReference>
<keyword evidence="1" id="KW-0472">Membrane</keyword>
<feature type="transmembrane region" description="Helical" evidence="1">
    <location>
        <begin position="70"/>
        <end position="92"/>
    </location>
</feature>
<evidence type="ECO:0000313" key="2">
    <source>
        <dbReference type="EMBL" id="SKA05780.1"/>
    </source>
</evidence>
<evidence type="ECO:0000256" key="1">
    <source>
        <dbReference type="SAM" id="Phobius"/>
    </source>
</evidence>
<dbReference type="OrthoDB" id="954677at2"/>
<dbReference type="Proteomes" id="UP000190367">
    <property type="component" value="Unassembled WGS sequence"/>
</dbReference>
<keyword evidence="3" id="KW-1185">Reference proteome</keyword>
<dbReference type="AlphaFoldDB" id="A0A1T4QPT7"/>
<feature type="transmembrane region" description="Helical" evidence="1">
    <location>
        <begin position="143"/>
        <end position="164"/>
    </location>
</feature>
<dbReference type="STRING" id="634771.SAMN04488128_102512"/>
<gene>
    <name evidence="2" type="ORF">SAMN04488128_102512</name>
</gene>
<organism evidence="2 3">
    <name type="scientific">Chitinophaga eiseniae</name>
    <dbReference type="NCBI Taxonomy" id="634771"/>
    <lineage>
        <taxon>Bacteria</taxon>
        <taxon>Pseudomonadati</taxon>
        <taxon>Bacteroidota</taxon>
        <taxon>Chitinophagia</taxon>
        <taxon>Chitinophagales</taxon>
        <taxon>Chitinophagaceae</taxon>
        <taxon>Chitinophaga</taxon>
    </lineage>
</organism>
<dbReference type="RefSeq" id="WP_078669058.1">
    <property type="nucleotide sequence ID" value="NZ_FUWZ01000002.1"/>
</dbReference>
<name>A0A1T4QPT7_9BACT</name>
<accession>A0A1T4QPT7</accession>
<sequence length="180" mass="20638">MTNDPLKAAWQQAKLPAHDDLSGLMRTRGGHPVMSRIRRQLILEGGCYILFLLVYYDFFDGHNRPLYLNIILVLSVACMLVQHVNGYLLAAGQLKAPDIVQSLQQKVRQLKQYAWLSVGSRILGWCGILLFFCSGIRWTTPKYWLLAGAGIIMAIQMVLLWQLWQRRINRINDTLLALKE</sequence>
<feature type="transmembrane region" description="Helical" evidence="1">
    <location>
        <begin position="113"/>
        <end position="137"/>
    </location>
</feature>